<name>A0A9P6HP34_9AGAM</name>
<protein>
    <recommendedName>
        <fullName evidence="1">DUF6532 domain-containing protein</fullName>
    </recommendedName>
</protein>
<reference evidence="2" key="2">
    <citation type="submission" date="2020-11" db="EMBL/GenBank/DDBJ databases">
        <authorList>
            <consortium name="DOE Joint Genome Institute"/>
            <person name="Kuo A."/>
            <person name="Miyauchi S."/>
            <person name="Kiss E."/>
            <person name="Drula E."/>
            <person name="Kohler A."/>
            <person name="Sanchez-Garcia M."/>
            <person name="Andreopoulos B."/>
            <person name="Barry K.W."/>
            <person name="Bonito G."/>
            <person name="Buee M."/>
            <person name="Carver A."/>
            <person name="Chen C."/>
            <person name="Cichocki N."/>
            <person name="Clum A."/>
            <person name="Culley D."/>
            <person name="Crous P.W."/>
            <person name="Fauchery L."/>
            <person name="Girlanda M."/>
            <person name="Hayes R."/>
            <person name="Keri Z."/>
            <person name="Labutti K."/>
            <person name="Lipzen A."/>
            <person name="Lombard V."/>
            <person name="Magnuson J."/>
            <person name="Maillard F."/>
            <person name="Morin E."/>
            <person name="Murat C."/>
            <person name="Nolan M."/>
            <person name="Ohm R."/>
            <person name="Pangilinan J."/>
            <person name="Pereira M."/>
            <person name="Perotto S."/>
            <person name="Peter M."/>
            <person name="Riley R."/>
            <person name="Sitrit Y."/>
            <person name="Stielow B."/>
            <person name="Szollosi G."/>
            <person name="Zifcakova L."/>
            <person name="Stursova M."/>
            <person name="Spatafora J.W."/>
            <person name="Tedersoo L."/>
            <person name="Vaario L.-M."/>
            <person name="Yamada A."/>
            <person name="Yan M."/>
            <person name="Wang P."/>
            <person name="Xu J."/>
            <person name="Bruns T."/>
            <person name="Baldrian P."/>
            <person name="Vilgalys R."/>
            <person name="Henrissat B."/>
            <person name="Grigoriev I.V."/>
            <person name="Hibbett D."/>
            <person name="Nagy L.G."/>
            <person name="Martin F.M."/>
        </authorList>
    </citation>
    <scope>NUCLEOTIDE SEQUENCE</scope>
    <source>
        <strain evidence="2">UH-Tt-Lm1</strain>
    </source>
</reference>
<evidence type="ECO:0000259" key="1">
    <source>
        <dbReference type="Pfam" id="PF20149"/>
    </source>
</evidence>
<comment type="caution">
    <text evidence="2">The sequence shown here is derived from an EMBL/GenBank/DDBJ whole genome shotgun (WGS) entry which is preliminary data.</text>
</comment>
<evidence type="ECO:0000313" key="2">
    <source>
        <dbReference type="EMBL" id="KAF9791320.1"/>
    </source>
</evidence>
<dbReference type="AlphaFoldDB" id="A0A9P6HP34"/>
<reference evidence="2" key="1">
    <citation type="journal article" date="2020" name="Nat. Commun.">
        <title>Large-scale genome sequencing of mycorrhizal fungi provides insights into the early evolution of symbiotic traits.</title>
        <authorList>
            <person name="Miyauchi S."/>
            <person name="Kiss E."/>
            <person name="Kuo A."/>
            <person name="Drula E."/>
            <person name="Kohler A."/>
            <person name="Sanchez-Garcia M."/>
            <person name="Morin E."/>
            <person name="Andreopoulos B."/>
            <person name="Barry K.W."/>
            <person name="Bonito G."/>
            <person name="Buee M."/>
            <person name="Carver A."/>
            <person name="Chen C."/>
            <person name="Cichocki N."/>
            <person name="Clum A."/>
            <person name="Culley D."/>
            <person name="Crous P.W."/>
            <person name="Fauchery L."/>
            <person name="Girlanda M."/>
            <person name="Hayes R.D."/>
            <person name="Keri Z."/>
            <person name="LaButti K."/>
            <person name="Lipzen A."/>
            <person name="Lombard V."/>
            <person name="Magnuson J."/>
            <person name="Maillard F."/>
            <person name="Murat C."/>
            <person name="Nolan M."/>
            <person name="Ohm R.A."/>
            <person name="Pangilinan J."/>
            <person name="Pereira M.F."/>
            <person name="Perotto S."/>
            <person name="Peter M."/>
            <person name="Pfister S."/>
            <person name="Riley R."/>
            <person name="Sitrit Y."/>
            <person name="Stielow J.B."/>
            <person name="Szollosi G."/>
            <person name="Zifcakova L."/>
            <person name="Stursova M."/>
            <person name="Spatafora J.W."/>
            <person name="Tedersoo L."/>
            <person name="Vaario L.M."/>
            <person name="Yamada A."/>
            <person name="Yan M."/>
            <person name="Wang P."/>
            <person name="Xu J."/>
            <person name="Bruns T."/>
            <person name="Baldrian P."/>
            <person name="Vilgalys R."/>
            <person name="Dunand C."/>
            <person name="Henrissat B."/>
            <person name="Grigoriev I.V."/>
            <person name="Hibbett D."/>
            <person name="Nagy L.G."/>
            <person name="Martin F.M."/>
        </authorList>
    </citation>
    <scope>NUCLEOTIDE SEQUENCE</scope>
    <source>
        <strain evidence="2">UH-Tt-Lm1</strain>
    </source>
</reference>
<dbReference type="Pfam" id="PF20149">
    <property type="entry name" value="DUF6532"/>
    <property type="match status" value="1"/>
</dbReference>
<dbReference type="InterPro" id="IPR045341">
    <property type="entry name" value="DUF6532"/>
</dbReference>
<organism evidence="2 3">
    <name type="scientific">Thelephora terrestris</name>
    <dbReference type="NCBI Taxonomy" id="56493"/>
    <lineage>
        <taxon>Eukaryota</taxon>
        <taxon>Fungi</taxon>
        <taxon>Dikarya</taxon>
        <taxon>Basidiomycota</taxon>
        <taxon>Agaricomycotina</taxon>
        <taxon>Agaricomycetes</taxon>
        <taxon>Thelephorales</taxon>
        <taxon>Thelephoraceae</taxon>
        <taxon>Thelephora</taxon>
    </lineage>
</organism>
<accession>A0A9P6HP34</accession>
<gene>
    <name evidence="2" type="ORF">BJ322DRAFT_1104984</name>
</gene>
<dbReference type="Proteomes" id="UP000736335">
    <property type="component" value="Unassembled WGS sequence"/>
</dbReference>
<feature type="domain" description="DUF6532" evidence="1">
    <location>
        <begin position="7"/>
        <end position="88"/>
    </location>
</feature>
<evidence type="ECO:0000313" key="3">
    <source>
        <dbReference type="Proteomes" id="UP000736335"/>
    </source>
</evidence>
<dbReference type="EMBL" id="WIUZ02000002">
    <property type="protein sequence ID" value="KAF9791320.1"/>
    <property type="molecule type" value="Genomic_DNA"/>
</dbReference>
<sequence>MILQGDLFAHPILEKLCRSFYEEEKWKQALKQSNPSEDSEWLASVTVVMVAFAATAYQAALEEWQSGNYVQRKFDCLKTLPAYTEIHDHIVDRLENDPYSGDASDRFSSWACESDFVQVVLDGLGVPPADDD</sequence>
<proteinExistence type="predicted"/>
<keyword evidence="3" id="KW-1185">Reference proteome</keyword>